<dbReference type="EMBL" id="BKCJ011200442">
    <property type="protein sequence ID" value="GFD02785.1"/>
    <property type="molecule type" value="Genomic_DNA"/>
</dbReference>
<evidence type="ECO:0000313" key="1">
    <source>
        <dbReference type="EMBL" id="GFD02785.1"/>
    </source>
</evidence>
<reference evidence="1" key="1">
    <citation type="journal article" date="2019" name="Sci. Rep.">
        <title>Draft genome of Tanacetum cinerariifolium, the natural source of mosquito coil.</title>
        <authorList>
            <person name="Yamashiro T."/>
            <person name="Shiraishi A."/>
            <person name="Satake H."/>
            <person name="Nakayama K."/>
        </authorList>
    </citation>
    <scope>NUCLEOTIDE SEQUENCE</scope>
</reference>
<accession>A0A699SXD3</accession>
<name>A0A699SXD3_TANCI</name>
<protein>
    <submittedName>
        <fullName evidence="1">Uncharacterized protein</fullName>
    </submittedName>
</protein>
<dbReference type="AlphaFoldDB" id="A0A699SXD3"/>
<sequence length="101" mass="11581">MDQRMNKAVKVAVQIQSDRLQDEAQAKNEEFLNNLDENIQTIINEQVKEQVKIHVSKILSKIKNTMNEKLKGEVLTRSSNSSKTSYAMAADLFEMELKNIL</sequence>
<proteinExistence type="predicted"/>
<feature type="non-terminal residue" evidence="1">
    <location>
        <position position="101"/>
    </location>
</feature>
<gene>
    <name evidence="1" type="ORF">Tci_874754</name>
</gene>
<comment type="caution">
    <text evidence="1">The sequence shown here is derived from an EMBL/GenBank/DDBJ whole genome shotgun (WGS) entry which is preliminary data.</text>
</comment>
<organism evidence="1">
    <name type="scientific">Tanacetum cinerariifolium</name>
    <name type="common">Dalmatian daisy</name>
    <name type="synonym">Chrysanthemum cinerariifolium</name>
    <dbReference type="NCBI Taxonomy" id="118510"/>
    <lineage>
        <taxon>Eukaryota</taxon>
        <taxon>Viridiplantae</taxon>
        <taxon>Streptophyta</taxon>
        <taxon>Embryophyta</taxon>
        <taxon>Tracheophyta</taxon>
        <taxon>Spermatophyta</taxon>
        <taxon>Magnoliopsida</taxon>
        <taxon>eudicotyledons</taxon>
        <taxon>Gunneridae</taxon>
        <taxon>Pentapetalae</taxon>
        <taxon>asterids</taxon>
        <taxon>campanulids</taxon>
        <taxon>Asterales</taxon>
        <taxon>Asteraceae</taxon>
        <taxon>Asteroideae</taxon>
        <taxon>Anthemideae</taxon>
        <taxon>Anthemidinae</taxon>
        <taxon>Tanacetum</taxon>
    </lineage>
</organism>